<dbReference type="InterPro" id="IPR050648">
    <property type="entry name" value="F-box_LRR-repeat"/>
</dbReference>
<feature type="compositionally biased region" description="Low complexity" evidence="16">
    <location>
        <begin position="370"/>
        <end position="386"/>
    </location>
</feature>
<comment type="subcellular location">
    <subcellularLocation>
        <location evidence="2">Cytoplasm</location>
        <location evidence="2">Perinuclear region</location>
    </subcellularLocation>
    <subcellularLocation>
        <location evidence="1">Nucleus</location>
    </subcellularLocation>
</comment>
<evidence type="ECO:0000259" key="17">
    <source>
        <dbReference type="PROSITE" id="PS50181"/>
    </source>
</evidence>
<dbReference type="Gene3D" id="1.20.120.520">
    <property type="entry name" value="nmb1532 protein domain like"/>
    <property type="match status" value="1"/>
</dbReference>
<evidence type="ECO:0000256" key="4">
    <source>
        <dbReference type="ARBA" id="ARBA00020540"/>
    </source>
</evidence>
<dbReference type="Proteomes" id="UP001159405">
    <property type="component" value="Unassembled WGS sequence"/>
</dbReference>
<dbReference type="Gene3D" id="3.80.10.10">
    <property type="entry name" value="Ribonuclease Inhibitor"/>
    <property type="match status" value="2"/>
</dbReference>
<dbReference type="PANTHER" id="PTHR13382">
    <property type="entry name" value="MITOCHONDRIAL ATP SYNTHASE COUPLING FACTOR B"/>
    <property type="match status" value="1"/>
</dbReference>
<evidence type="ECO:0000256" key="2">
    <source>
        <dbReference type="ARBA" id="ARBA00004556"/>
    </source>
</evidence>
<evidence type="ECO:0000256" key="14">
    <source>
        <dbReference type="ARBA" id="ARBA00030695"/>
    </source>
</evidence>
<keyword evidence="8" id="KW-0677">Repeat</keyword>
<evidence type="ECO:0000313" key="18">
    <source>
        <dbReference type="EMBL" id="CAH3046911.1"/>
    </source>
</evidence>
<evidence type="ECO:0000256" key="1">
    <source>
        <dbReference type="ARBA" id="ARBA00004123"/>
    </source>
</evidence>
<evidence type="ECO:0000256" key="5">
    <source>
        <dbReference type="ARBA" id="ARBA00022490"/>
    </source>
</evidence>
<evidence type="ECO:0000256" key="9">
    <source>
        <dbReference type="ARBA" id="ARBA00022786"/>
    </source>
</evidence>
<keyword evidence="10" id="KW-0832">Ubl conjugation</keyword>
<dbReference type="Pfam" id="PF01814">
    <property type="entry name" value="Hemerythrin"/>
    <property type="match status" value="1"/>
</dbReference>
<keyword evidence="5" id="KW-0963">Cytoplasm</keyword>
<keyword evidence="19" id="KW-1185">Reference proteome</keyword>
<name>A0ABN8NB53_9CNID</name>
<accession>A0ABN8NB53</accession>
<dbReference type="Pfam" id="PF13516">
    <property type="entry name" value="LRR_6"/>
    <property type="match status" value="3"/>
</dbReference>
<dbReference type="InterPro" id="IPR006553">
    <property type="entry name" value="Leu-rich_rpt_Cys-con_subtyp"/>
</dbReference>
<keyword evidence="12" id="KW-0411">Iron-sulfur</keyword>
<evidence type="ECO:0000256" key="10">
    <source>
        <dbReference type="ARBA" id="ARBA00022843"/>
    </source>
</evidence>
<dbReference type="InterPro" id="IPR012312">
    <property type="entry name" value="Hemerythrin-like"/>
</dbReference>
<reference evidence="18 19" key="1">
    <citation type="submission" date="2022-05" db="EMBL/GenBank/DDBJ databases">
        <authorList>
            <consortium name="Genoscope - CEA"/>
            <person name="William W."/>
        </authorList>
    </citation>
    <scope>NUCLEOTIDE SEQUENCE [LARGE SCALE GENOMIC DNA]</scope>
</reference>
<dbReference type="CDD" id="cd22118">
    <property type="entry name" value="F-box_FBXL5"/>
    <property type="match status" value="1"/>
</dbReference>
<comment type="pathway">
    <text evidence="3">Protein modification; protein ubiquitination.</text>
</comment>
<evidence type="ECO:0000256" key="8">
    <source>
        <dbReference type="ARBA" id="ARBA00022737"/>
    </source>
</evidence>
<protein>
    <recommendedName>
        <fullName evidence="4">F-box/LRR-repeat protein 5</fullName>
    </recommendedName>
    <alternativeName>
        <fullName evidence="14">F-box and leucine-rich repeat protein 5</fullName>
    </alternativeName>
</protein>
<feature type="region of interest" description="Disordered" evidence="16">
    <location>
        <begin position="362"/>
        <end position="386"/>
    </location>
</feature>
<feature type="region of interest" description="Disordered" evidence="16">
    <location>
        <begin position="185"/>
        <end position="209"/>
    </location>
</feature>
<keyword evidence="13" id="KW-0539">Nucleus</keyword>
<dbReference type="InterPro" id="IPR001611">
    <property type="entry name" value="Leu-rich_rpt"/>
</dbReference>
<dbReference type="SMART" id="SM00367">
    <property type="entry name" value="LRR_CC"/>
    <property type="match status" value="4"/>
</dbReference>
<comment type="caution">
    <text evidence="18">The sequence shown here is derived from an EMBL/GenBank/DDBJ whole genome shotgun (WGS) entry which is preliminary data.</text>
</comment>
<comment type="cofactor">
    <cofactor evidence="15">
        <name>[2Fe-2S] cluster</name>
        <dbReference type="ChEBI" id="CHEBI:190135"/>
    </cofactor>
</comment>
<evidence type="ECO:0000256" key="11">
    <source>
        <dbReference type="ARBA" id="ARBA00023004"/>
    </source>
</evidence>
<dbReference type="SUPFAM" id="SSF52047">
    <property type="entry name" value="RNI-like"/>
    <property type="match status" value="1"/>
</dbReference>
<dbReference type="InterPro" id="IPR001810">
    <property type="entry name" value="F-box_dom"/>
</dbReference>
<dbReference type="PROSITE" id="PS50181">
    <property type="entry name" value="FBOX"/>
    <property type="match status" value="1"/>
</dbReference>
<keyword evidence="11" id="KW-0408">Iron</keyword>
<sequence>MALCHYPCPEEIDVFTGPHLRMKQLVYEALEKLSVTNFKDDVSLLRLLGCINSTFQELKHHEEIENTCILEELQHRLINQQLLAVVNDVHKDRHVLEILSLARKGMKSASKNGTCLNRNTFEDRLREALQSFKRDFLPHMRHEEEVFQPLLMEYFSFEELKEIKAKVLHLHSVYINLSKHCKVESTDSPEKDSIQIDSSSEHESDQDIDFEKSAAVRTKNSSLRAHCSKERTSASNLDASTHDIFANFTLTESSVVNKTSTSESDVGAEQKQSLLLHFPSEITLKIFSYLGPKDLCRCAQVCRLWSQSARDGELWRELYPVRWIFRKDWRFGADVDDMCSCNCDSEIQSLESGSMNSTFANTDADKESCSDTGSSSGTDSDSESPPEMQQLLGLVRYLVPRVGPSVWVLKLGCCPVLSNGLAFKILSHCPNVRHLDLSQNAVSDFGLKGLFRKGGGLHLQHLDVSGCKNITDKTLFKLSSSLGKLPADSGISDIEDSSCDCHTSCSCGKLSSTTPKTVKRGLVYLGLSGCYQITDAGLRTLAKYGGLPKLRHLDLSGCLQVTAEGLLDLVQVCPNLDHTEFFYCDNIDEGPYPDTASGCQNLECKNRVCCRTGQ</sequence>
<evidence type="ECO:0000256" key="12">
    <source>
        <dbReference type="ARBA" id="ARBA00023014"/>
    </source>
</evidence>
<feature type="domain" description="F-box" evidence="17">
    <location>
        <begin position="272"/>
        <end position="318"/>
    </location>
</feature>
<evidence type="ECO:0000256" key="3">
    <source>
        <dbReference type="ARBA" id="ARBA00004906"/>
    </source>
</evidence>
<dbReference type="Pfam" id="PF12937">
    <property type="entry name" value="F-box-like"/>
    <property type="match status" value="1"/>
</dbReference>
<dbReference type="InterPro" id="IPR045808">
    <property type="entry name" value="Hr_FBXL5"/>
</dbReference>
<dbReference type="SMART" id="SM00256">
    <property type="entry name" value="FBOX"/>
    <property type="match status" value="1"/>
</dbReference>
<gene>
    <name evidence="18" type="ORF">PLOB_00009879</name>
</gene>
<dbReference type="CDD" id="cd12109">
    <property type="entry name" value="Hr_FBXL5"/>
    <property type="match status" value="1"/>
</dbReference>
<dbReference type="InterPro" id="IPR032675">
    <property type="entry name" value="LRR_dom_sf"/>
</dbReference>
<keyword evidence="7" id="KW-0479">Metal-binding</keyword>
<evidence type="ECO:0000256" key="7">
    <source>
        <dbReference type="ARBA" id="ARBA00022723"/>
    </source>
</evidence>
<evidence type="ECO:0000313" key="19">
    <source>
        <dbReference type="Proteomes" id="UP001159405"/>
    </source>
</evidence>
<keyword evidence="6" id="KW-0433">Leucine-rich repeat</keyword>
<evidence type="ECO:0000256" key="16">
    <source>
        <dbReference type="SAM" id="MobiDB-lite"/>
    </source>
</evidence>
<proteinExistence type="predicted"/>
<organism evidence="18 19">
    <name type="scientific">Porites lobata</name>
    <dbReference type="NCBI Taxonomy" id="104759"/>
    <lineage>
        <taxon>Eukaryota</taxon>
        <taxon>Metazoa</taxon>
        <taxon>Cnidaria</taxon>
        <taxon>Anthozoa</taxon>
        <taxon>Hexacorallia</taxon>
        <taxon>Scleractinia</taxon>
        <taxon>Fungiina</taxon>
        <taxon>Poritidae</taxon>
        <taxon>Porites</taxon>
    </lineage>
</organism>
<dbReference type="PANTHER" id="PTHR13382:SF41">
    <property type="entry name" value="F-BOX DOMAIN-CONTAINING PROTEIN"/>
    <property type="match status" value="1"/>
</dbReference>
<dbReference type="EMBL" id="CALNXK010000015">
    <property type="protein sequence ID" value="CAH3046911.1"/>
    <property type="molecule type" value="Genomic_DNA"/>
</dbReference>
<evidence type="ECO:0000256" key="13">
    <source>
        <dbReference type="ARBA" id="ARBA00023242"/>
    </source>
</evidence>
<evidence type="ECO:0000256" key="15">
    <source>
        <dbReference type="ARBA" id="ARBA00034078"/>
    </source>
</evidence>
<dbReference type="SUPFAM" id="SSF81383">
    <property type="entry name" value="F-box domain"/>
    <property type="match status" value="1"/>
</dbReference>
<dbReference type="InterPro" id="IPR036047">
    <property type="entry name" value="F-box-like_dom_sf"/>
</dbReference>
<keyword evidence="9" id="KW-0833">Ubl conjugation pathway</keyword>
<dbReference type="Gene3D" id="1.20.1280.50">
    <property type="match status" value="1"/>
</dbReference>
<evidence type="ECO:0000256" key="6">
    <source>
        <dbReference type="ARBA" id="ARBA00022614"/>
    </source>
</evidence>